<dbReference type="KEGG" id="srhi:H9L12_03300"/>
<dbReference type="Gene3D" id="1.20.1600.10">
    <property type="entry name" value="Outer membrane efflux proteins (OEP)"/>
    <property type="match status" value="1"/>
</dbReference>
<dbReference type="SUPFAM" id="SSF56954">
    <property type="entry name" value="Outer membrane efflux proteins (OEP)"/>
    <property type="match status" value="1"/>
</dbReference>
<evidence type="ECO:0000256" key="3">
    <source>
        <dbReference type="SAM" id="MobiDB-lite"/>
    </source>
</evidence>
<organism evidence="5 6">
    <name type="scientific">Sphingomonas rhizophila</name>
    <dbReference type="NCBI Taxonomy" id="2071607"/>
    <lineage>
        <taxon>Bacteria</taxon>
        <taxon>Pseudomonadati</taxon>
        <taxon>Pseudomonadota</taxon>
        <taxon>Alphaproteobacteria</taxon>
        <taxon>Sphingomonadales</taxon>
        <taxon>Sphingomonadaceae</taxon>
        <taxon>Sphingomonas</taxon>
    </lineage>
</organism>
<dbReference type="InterPro" id="IPR010131">
    <property type="entry name" value="MdtP/NodT-like"/>
</dbReference>
<dbReference type="PANTHER" id="PTHR30203">
    <property type="entry name" value="OUTER MEMBRANE CATION EFFLUX PROTEIN"/>
    <property type="match status" value="1"/>
</dbReference>
<evidence type="ECO:0000313" key="5">
    <source>
        <dbReference type="EMBL" id="QNN65614.1"/>
    </source>
</evidence>
<reference evidence="5 6" key="1">
    <citation type="submission" date="2020-08" db="EMBL/GenBank/DDBJ databases">
        <title>Genome sequence of Sphingomonas rhizophila KACC 19189T.</title>
        <authorList>
            <person name="Hyun D.-W."/>
            <person name="Bae J.-W."/>
        </authorList>
    </citation>
    <scope>NUCLEOTIDE SEQUENCE [LARGE SCALE GENOMIC DNA]</scope>
    <source>
        <strain evidence="5 6">KACC 19189</strain>
    </source>
</reference>
<keyword evidence="6" id="KW-1185">Reference proteome</keyword>
<dbReference type="EMBL" id="CP060717">
    <property type="protein sequence ID" value="QNN65614.1"/>
    <property type="molecule type" value="Genomic_DNA"/>
</dbReference>
<dbReference type="GO" id="GO:0015562">
    <property type="term" value="F:efflux transmembrane transporter activity"/>
    <property type="evidence" value="ECO:0007669"/>
    <property type="project" value="InterPro"/>
</dbReference>
<sequence>MRFLAAAACAAVAAAGPMMPAAAQVGNPATPRVGSPSAQPAGPPAPVVAPRPEPRAGPLPGSLSLPQALDEAAARSPAIVAAEAEVAAAEARIRQAGYRSNPELSVEVENFAGTGELRGLRSTETTVALNQRLDLGGRRSARVNAAQAALEVQKLKLAMAKADLLQSVREQFARAIAAREKLAQATENEGRARELARVAGILVEAGRDPPLRALRARSALAQAQAAREAAAADELAARSSLAALFGVSEPVWAVSGTALDVTPRQVNPDQSLDVRLADAERVAAQAGVREQLAERRLDPAVGVGVRHIRETGDVGLVAGLSMPLRLFDRNQGNIEAARQAATAADARRASTLATTTAKARNAIANVEAAQRRVEALERAAVPEATEALRLAELSYREGRASLIELIDIQNAYTAARTSLTEARLELALATADLGRILAQ</sequence>
<accession>A0A7G9SCN9</accession>
<dbReference type="Proteomes" id="UP000515955">
    <property type="component" value="Chromosome"/>
</dbReference>
<dbReference type="RefSeq" id="WP_187542605.1">
    <property type="nucleotide sequence ID" value="NZ_CP060717.1"/>
</dbReference>
<feature type="compositionally biased region" description="Pro residues" evidence="3">
    <location>
        <begin position="41"/>
        <end position="57"/>
    </location>
</feature>
<gene>
    <name evidence="5" type="ORF">H9L12_03300</name>
</gene>
<protein>
    <submittedName>
        <fullName evidence="5">TolC family protein</fullName>
    </submittedName>
</protein>
<dbReference type="AlphaFoldDB" id="A0A7G9SCN9"/>
<dbReference type="InterPro" id="IPR003423">
    <property type="entry name" value="OMP_efflux"/>
</dbReference>
<keyword evidence="4" id="KW-0732">Signal</keyword>
<name>A0A7G9SCN9_9SPHN</name>
<comment type="similarity">
    <text evidence="1">Belongs to the outer membrane factor (OMF) (TC 1.B.17) family.</text>
</comment>
<feature type="signal peptide" evidence="4">
    <location>
        <begin position="1"/>
        <end position="23"/>
    </location>
</feature>
<feature type="chain" id="PRO_5028971103" evidence="4">
    <location>
        <begin position="24"/>
        <end position="439"/>
    </location>
</feature>
<proteinExistence type="inferred from homology"/>
<evidence type="ECO:0000256" key="2">
    <source>
        <dbReference type="SAM" id="Coils"/>
    </source>
</evidence>
<feature type="coiled-coil region" evidence="2">
    <location>
        <begin position="352"/>
        <end position="379"/>
    </location>
</feature>
<evidence type="ECO:0000313" key="6">
    <source>
        <dbReference type="Proteomes" id="UP000515955"/>
    </source>
</evidence>
<dbReference type="PANTHER" id="PTHR30203:SF24">
    <property type="entry name" value="BLR4935 PROTEIN"/>
    <property type="match status" value="1"/>
</dbReference>
<evidence type="ECO:0000256" key="4">
    <source>
        <dbReference type="SAM" id="SignalP"/>
    </source>
</evidence>
<keyword evidence="2" id="KW-0175">Coiled coil</keyword>
<evidence type="ECO:0000256" key="1">
    <source>
        <dbReference type="ARBA" id="ARBA00007613"/>
    </source>
</evidence>
<dbReference type="Pfam" id="PF02321">
    <property type="entry name" value="OEP"/>
    <property type="match status" value="2"/>
</dbReference>
<feature type="region of interest" description="Disordered" evidence="3">
    <location>
        <begin position="27"/>
        <end position="60"/>
    </location>
</feature>